<dbReference type="CDD" id="cd05709">
    <property type="entry name" value="S2P-M50"/>
    <property type="match status" value="1"/>
</dbReference>
<keyword evidence="1" id="KW-0472">Membrane</keyword>
<name>A0A4P6K4Y7_KTERU</name>
<protein>
    <submittedName>
        <fullName evidence="2">M50 family peptidase</fullName>
    </submittedName>
</protein>
<organism evidence="2 3">
    <name type="scientific">Ktedonosporobacter rubrisoli</name>
    <dbReference type="NCBI Taxonomy" id="2509675"/>
    <lineage>
        <taxon>Bacteria</taxon>
        <taxon>Bacillati</taxon>
        <taxon>Chloroflexota</taxon>
        <taxon>Ktedonobacteria</taxon>
        <taxon>Ktedonobacterales</taxon>
        <taxon>Ktedonosporobacteraceae</taxon>
        <taxon>Ktedonosporobacter</taxon>
    </lineage>
</organism>
<sequence>MSEDSKDFLPHLRDDIILGPPLRAGSTTVYYLKDKFTNCFYRIGTKEHFLLERMDGSRSLRALSDAYAAEFGRALNGRSWAGLLTLLEKRQLLENTANVTRLEELKREVDRRKRRENRGFLRRRFPLMQPDSFLEKLLPYFQFMFQRAFVLPALLCIVSLEVFVGFHISALVADAWAARSSSWNYLLFVLCVWSFTIIHELAHGLACKNFGGSVSEIGLIWRYFVIFPYCKLDDVLLFHKRWHRVYASFAGIFVNFLSVIPFALFWILAPVPSLLHAISALMLLSFNITIFIRVCPS</sequence>
<dbReference type="AlphaFoldDB" id="A0A4P6K4Y7"/>
<evidence type="ECO:0000256" key="1">
    <source>
        <dbReference type="SAM" id="Phobius"/>
    </source>
</evidence>
<feature type="transmembrane region" description="Helical" evidence="1">
    <location>
        <begin position="185"/>
        <end position="202"/>
    </location>
</feature>
<proteinExistence type="predicted"/>
<keyword evidence="3" id="KW-1185">Reference proteome</keyword>
<dbReference type="OrthoDB" id="9800627at2"/>
<feature type="transmembrane region" description="Helical" evidence="1">
    <location>
        <begin position="149"/>
        <end position="173"/>
    </location>
</feature>
<feature type="transmembrane region" description="Helical" evidence="1">
    <location>
        <begin position="274"/>
        <end position="295"/>
    </location>
</feature>
<keyword evidence="1" id="KW-0812">Transmembrane</keyword>
<accession>A0A4P6K4Y7</accession>
<reference evidence="2 3" key="1">
    <citation type="submission" date="2019-01" db="EMBL/GenBank/DDBJ databases">
        <title>Ktedonosporobacter rubrisoli SCAWS-G2.</title>
        <authorList>
            <person name="Huang Y."/>
            <person name="Yan B."/>
        </authorList>
    </citation>
    <scope>NUCLEOTIDE SEQUENCE [LARGE SCALE GENOMIC DNA]</scope>
    <source>
        <strain evidence="2 3">SCAWS-G2</strain>
    </source>
</reference>
<dbReference type="RefSeq" id="WP_129894061.1">
    <property type="nucleotide sequence ID" value="NZ_CP035758.1"/>
</dbReference>
<evidence type="ECO:0000313" key="3">
    <source>
        <dbReference type="Proteomes" id="UP000290365"/>
    </source>
</evidence>
<feature type="transmembrane region" description="Helical" evidence="1">
    <location>
        <begin position="245"/>
        <end position="268"/>
    </location>
</feature>
<gene>
    <name evidence="2" type="ORF">EPA93_46340</name>
</gene>
<evidence type="ECO:0000313" key="2">
    <source>
        <dbReference type="EMBL" id="QBD82993.1"/>
    </source>
</evidence>
<dbReference type="Proteomes" id="UP000290365">
    <property type="component" value="Chromosome"/>
</dbReference>
<dbReference type="KEGG" id="kbs:EPA93_46340"/>
<dbReference type="EMBL" id="CP035758">
    <property type="protein sequence ID" value="QBD82993.1"/>
    <property type="molecule type" value="Genomic_DNA"/>
</dbReference>
<keyword evidence="1" id="KW-1133">Transmembrane helix</keyword>